<gene>
    <name evidence="5" type="ORF">DWW57_13615</name>
</gene>
<evidence type="ECO:0000313" key="5">
    <source>
        <dbReference type="EMBL" id="RGU55122.1"/>
    </source>
</evidence>
<name>A0A412TMT6_9BACT</name>
<feature type="compositionally biased region" description="Low complexity" evidence="2">
    <location>
        <begin position="205"/>
        <end position="215"/>
    </location>
</feature>
<organism evidence="5 6">
    <name type="scientific">Odoribacter splanchnicus</name>
    <dbReference type="NCBI Taxonomy" id="28118"/>
    <lineage>
        <taxon>Bacteria</taxon>
        <taxon>Pseudomonadati</taxon>
        <taxon>Bacteroidota</taxon>
        <taxon>Bacteroidia</taxon>
        <taxon>Bacteroidales</taxon>
        <taxon>Odoribacteraceae</taxon>
        <taxon>Odoribacter</taxon>
    </lineage>
</organism>
<sequence>MYKIGIIVQLVMLLSFMSGCDRENVGELRRELEELEKQLKVLQSWQEKVNENLKTLQKLLEGLNQGKYVTSVMETSAGCTIILDQEFVLQIRNGEKGEDGRSVGIVTPSVSVYDSLDGHMYWTIGGILVKNDQGECIRVDGESGEQGGIGEQGEMGMTPQLRIQEQTNEWEVSWDGGVTWSGLGMKATGPKGEQGEQGERGEQGEQGVQGPKGDPVFVEGGVVVEEEYVEFTLADALQTKFRLPRYRTMSLEFPQGKSFRLPRCVEKDILFTLSGGNEKVKMNVLEYGGCRAQVVMTEGKKNEGIIRTQSAEEQGEGAIVILLTEDEGRCWSYRLNITTLPTPKMIRIPGGSLDIIGPHGKGWELTEFWMSETEITEQQYCDFLNDEGIIRINDIPTIGRGDTVWCIWYYHDPVYENGKWSSRMGDVIGEQGMIQKDFGDYPVEGVKWAGAKAYCRWAGGSLPTEAQWEYAARGGAQNPKAGTEIYAGGDNVDEVAWWRENRQTPGAKYRNNLVGGSVHPVKTKMPNFLGLYDMSGNIAEWCEDWYGEEYPVRGRKNRVDPQGPETGSAKVIRGGGWVNCLEWHHAWPETVDHLEVNSRCWWPVPDEGTSSEEGFRLVYMK</sequence>
<accession>A0A412TMT6</accession>
<evidence type="ECO:0000259" key="3">
    <source>
        <dbReference type="Pfam" id="PF03781"/>
    </source>
</evidence>
<dbReference type="Gene3D" id="1.20.5.320">
    <property type="entry name" value="6-Phosphogluconate Dehydrogenase, domain 3"/>
    <property type="match status" value="1"/>
</dbReference>
<dbReference type="Proteomes" id="UP000284243">
    <property type="component" value="Unassembled WGS sequence"/>
</dbReference>
<feature type="coiled-coil region" evidence="1">
    <location>
        <begin position="18"/>
        <end position="66"/>
    </location>
</feature>
<dbReference type="InterPro" id="IPR051043">
    <property type="entry name" value="Sulfatase_Mod_Factor_Kinase"/>
</dbReference>
<dbReference type="InterPro" id="IPR016187">
    <property type="entry name" value="CTDL_fold"/>
</dbReference>
<dbReference type="Pfam" id="PF16378">
    <property type="entry name" value="DUF4988"/>
    <property type="match status" value="1"/>
</dbReference>
<dbReference type="PROSITE" id="PS51257">
    <property type="entry name" value="PROKAR_LIPOPROTEIN"/>
    <property type="match status" value="1"/>
</dbReference>
<dbReference type="AlphaFoldDB" id="A0A412TMT6"/>
<keyword evidence="1" id="KW-0175">Coiled coil</keyword>
<dbReference type="RefSeq" id="WP_087395001.1">
    <property type="nucleotide sequence ID" value="NZ_JADNGC010000003.1"/>
</dbReference>
<dbReference type="Gene3D" id="3.90.1580.10">
    <property type="entry name" value="paralog of FGE (formylglycine-generating enzyme)"/>
    <property type="match status" value="1"/>
</dbReference>
<evidence type="ECO:0000256" key="1">
    <source>
        <dbReference type="SAM" id="Coils"/>
    </source>
</evidence>
<feature type="region of interest" description="Disordered" evidence="2">
    <location>
        <begin position="184"/>
        <end position="215"/>
    </location>
</feature>
<feature type="domain" description="DUF4988" evidence="4">
    <location>
        <begin position="28"/>
        <end position="183"/>
    </location>
</feature>
<dbReference type="InterPro" id="IPR032149">
    <property type="entry name" value="DUF4988"/>
</dbReference>
<dbReference type="PANTHER" id="PTHR23150">
    <property type="entry name" value="SULFATASE MODIFYING FACTOR 1, 2"/>
    <property type="match status" value="1"/>
</dbReference>
<comment type="caution">
    <text evidence="5">The sequence shown here is derived from an EMBL/GenBank/DDBJ whole genome shotgun (WGS) entry which is preliminary data.</text>
</comment>
<reference evidence="5 6" key="1">
    <citation type="submission" date="2018-08" db="EMBL/GenBank/DDBJ databases">
        <title>A genome reference for cultivated species of the human gut microbiota.</title>
        <authorList>
            <person name="Zou Y."/>
            <person name="Xue W."/>
            <person name="Luo G."/>
        </authorList>
    </citation>
    <scope>NUCLEOTIDE SEQUENCE [LARGE SCALE GENOMIC DNA]</scope>
    <source>
        <strain evidence="5 6">AF16-14</strain>
    </source>
</reference>
<proteinExistence type="predicted"/>
<feature type="compositionally biased region" description="Basic and acidic residues" evidence="2">
    <location>
        <begin position="193"/>
        <end position="203"/>
    </location>
</feature>
<evidence type="ECO:0008006" key="7">
    <source>
        <dbReference type="Google" id="ProtNLM"/>
    </source>
</evidence>
<dbReference type="Pfam" id="PF03781">
    <property type="entry name" value="FGE-sulfatase"/>
    <property type="match status" value="1"/>
</dbReference>
<evidence type="ECO:0000313" key="6">
    <source>
        <dbReference type="Proteomes" id="UP000284243"/>
    </source>
</evidence>
<dbReference type="InterPro" id="IPR042095">
    <property type="entry name" value="SUMF_sf"/>
</dbReference>
<protein>
    <recommendedName>
        <fullName evidence="7">Sulfatase-modifying factor enzyme domain-containing protein</fullName>
    </recommendedName>
</protein>
<feature type="domain" description="Sulfatase-modifying factor enzyme-like" evidence="3">
    <location>
        <begin position="343"/>
        <end position="579"/>
    </location>
</feature>
<evidence type="ECO:0000259" key="4">
    <source>
        <dbReference type="Pfam" id="PF16378"/>
    </source>
</evidence>
<dbReference type="PANTHER" id="PTHR23150:SF19">
    <property type="entry name" value="FORMYLGLYCINE-GENERATING ENZYME"/>
    <property type="match status" value="1"/>
</dbReference>
<dbReference type="SUPFAM" id="SSF56436">
    <property type="entry name" value="C-type lectin-like"/>
    <property type="match status" value="1"/>
</dbReference>
<dbReference type="InterPro" id="IPR005532">
    <property type="entry name" value="SUMF_dom"/>
</dbReference>
<evidence type="ECO:0000256" key="2">
    <source>
        <dbReference type="SAM" id="MobiDB-lite"/>
    </source>
</evidence>
<dbReference type="EMBL" id="QRYC01000021">
    <property type="protein sequence ID" value="RGU55122.1"/>
    <property type="molecule type" value="Genomic_DNA"/>
</dbReference>
<dbReference type="GO" id="GO:0120147">
    <property type="term" value="F:formylglycine-generating oxidase activity"/>
    <property type="evidence" value="ECO:0007669"/>
    <property type="project" value="TreeGrafter"/>
</dbReference>